<reference evidence="2" key="1">
    <citation type="submission" date="2015-06" db="UniProtKB">
        <authorList>
            <consortium name="EnsemblPlants"/>
        </authorList>
    </citation>
    <scope>IDENTIFICATION</scope>
</reference>
<feature type="compositionally biased region" description="Low complexity" evidence="1">
    <location>
        <begin position="79"/>
        <end position="88"/>
    </location>
</feature>
<evidence type="ECO:0000313" key="2">
    <source>
        <dbReference type="EnsemblPlants" id="EMT05484"/>
    </source>
</evidence>
<sequence length="88" mass="9774">MARVAASRLAAVVTSSKSKLEVFSRHLPAASSARGTPSRLLDPGQAPRLKFKFRYFRVNCPRKADPRSLNSEGEKEPELVVPEQVVPW</sequence>
<name>M8AVM8_AEGTA</name>
<evidence type="ECO:0000256" key="1">
    <source>
        <dbReference type="SAM" id="MobiDB-lite"/>
    </source>
</evidence>
<proteinExistence type="predicted"/>
<accession>M8AVM8</accession>
<organism evidence="2">
    <name type="scientific">Aegilops tauschii</name>
    <name type="common">Tausch's goatgrass</name>
    <name type="synonym">Aegilops squarrosa</name>
    <dbReference type="NCBI Taxonomy" id="37682"/>
    <lineage>
        <taxon>Eukaryota</taxon>
        <taxon>Viridiplantae</taxon>
        <taxon>Streptophyta</taxon>
        <taxon>Embryophyta</taxon>
        <taxon>Tracheophyta</taxon>
        <taxon>Spermatophyta</taxon>
        <taxon>Magnoliopsida</taxon>
        <taxon>Liliopsida</taxon>
        <taxon>Poales</taxon>
        <taxon>Poaceae</taxon>
        <taxon>BOP clade</taxon>
        <taxon>Pooideae</taxon>
        <taxon>Triticodae</taxon>
        <taxon>Triticeae</taxon>
        <taxon>Triticinae</taxon>
        <taxon>Aegilops</taxon>
    </lineage>
</organism>
<protein>
    <submittedName>
        <fullName evidence="2">Uncharacterized protein</fullName>
    </submittedName>
</protein>
<dbReference type="AlphaFoldDB" id="M8AVM8"/>
<feature type="region of interest" description="Disordered" evidence="1">
    <location>
        <begin position="64"/>
        <end position="88"/>
    </location>
</feature>
<feature type="compositionally biased region" description="Basic and acidic residues" evidence="1">
    <location>
        <begin position="64"/>
        <end position="78"/>
    </location>
</feature>
<dbReference type="EnsemblPlants" id="EMT05484">
    <property type="protein sequence ID" value="EMT05484"/>
    <property type="gene ID" value="F775_25070"/>
</dbReference>